<feature type="transmembrane region" description="Helical" evidence="1">
    <location>
        <begin position="245"/>
        <end position="266"/>
    </location>
</feature>
<dbReference type="Proteomes" id="UP000010847">
    <property type="component" value="Chromosome"/>
</dbReference>
<gene>
    <name evidence="3" type="ORF">DESME_12085</name>
</gene>
<dbReference type="RefSeq" id="WP_006716592.1">
    <property type="nucleotide sequence ID" value="NZ_CP007032.1"/>
</dbReference>
<dbReference type="InterPro" id="IPR001173">
    <property type="entry name" value="Glyco_trans_2-like"/>
</dbReference>
<sequence>MLVSFIIVAYNAEDRIANVLNNLLQQDYEHKKIETILVDSNSSDKTKNVMENFREAYKGLFRRVCVLDNPQKILPCGWNVALSEAQGDVILRVDAHSKIPADFIRQNVICMESGEKIAGGPRISIIDESSNWQCTLLMAEKSMFGSGIAKYRNANSPQYVNTLAHAAYSREVFERVGGYDERLVRTEDNEIHYRMREAGYKFFFSPKIKSYHFSRNSLVKMIKQKFLNGYWIGLTIGISPKCFSLYHFVPFAFVLGIIITSLLATFGLPQLGMLMWGAYWIVAILMAVLSVEKKNFNVSSSALPTLFLLLHVSYGVGTLVGLFKMPSWRKNSIVV</sequence>
<dbReference type="PANTHER" id="PTHR22916:SF71">
    <property type="entry name" value="GLYCOSYL TRANSFERASE"/>
    <property type="match status" value="1"/>
</dbReference>
<accession>W0EAA7</accession>
<dbReference type="KEGG" id="dmt:DESME_12085"/>
<keyword evidence="1" id="KW-0472">Membrane</keyword>
<evidence type="ECO:0000256" key="1">
    <source>
        <dbReference type="SAM" id="Phobius"/>
    </source>
</evidence>
<keyword evidence="1" id="KW-1133">Transmembrane helix</keyword>
<evidence type="ECO:0000313" key="4">
    <source>
        <dbReference type="Proteomes" id="UP000010847"/>
    </source>
</evidence>
<name>W0EAA7_9FIRM</name>
<protein>
    <submittedName>
        <fullName evidence="3">Glycosyltransferase</fullName>
    </submittedName>
</protein>
<dbReference type="Gene3D" id="3.90.550.10">
    <property type="entry name" value="Spore Coat Polysaccharide Biosynthesis Protein SpsA, Chain A"/>
    <property type="match status" value="1"/>
</dbReference>
<feature type="transmembrane region" description="Helical" evidence="1">
    <location>
        <begin position="273"/>
        <end position="291"/>
    </location>
</feature>
<keyword evidence="1" id="KW-0812">Transmembrane</keyword>
<dbReference type="AlphaFoldDB" id="W0EAA7"/>
<proteinExistence type="predicted"/>
<evidence type="ECO:0000259" key="2">
    <source>
        <dbReference type="Pfam" id="PF00535"/>
    </source>
</evidence>
<dbReference type="Pfam" id="PF00535">
    <property type="entry name" value="Glycos_transf_2"/>
    <property type="match status" value="1"/>
</dbReference>
<evidence type="ECO:0000313" key="3">
    <source>
        <dbReference type="EMBL" id="AHF07667.1"/>
    </source>
</evidence>
<dbReference type="HOGENOM" id="CLU_025996_19_0_9"/>
<feature type="domain" description="Glycosyltransferase 2-like" evidence="2">
    <location>
        <begin position="4"/>
        <end position="176"/>
    </location>
</feature>
<keyword evidence="3" id="KW-0808">Transferase</keyword>
<reference evidence="3 4" key="1">
    <citation type="submission" date="2013-12" db="EMBL/GenBank/DDBJ databases">
        <authorList>
            <consortium name="DOE Joint Genome Institute"/>
            <person name="Smidt H."/>
            <person name="Huntemann M."/>
            <person name="Han J."/>
            <person name="Chen A."/>
            <person name="Kyrpides N."/>
            <person name="Mavromatis K."/>
            <person name="Markowitz V."/>
            <person name="Palaniappan K."/>
            <person name="Ivanova N."/>
            <person name="Schaumberg A."/>
            <person name="Pati A."/>
            <person name="Liolios K."/>
            <person name="Nordberg H.P."/>
            <person name="Cantor M.N."/>
            <person name="Hua S.X."/>
            <person name="Woyke T."/>
        </authorList>
    </citation>
    <scope>NUCLEOTIDE SEQUENCE [LARGE SCALE GENOMIC DNA]</scope>
    <source>
        <strain evidence="4">DSM 15288</strain>
    </source>
</reference>
<feature type="transmembrane region" description="Helical" evidence="1">
    <location>
        <begin position="303"/>
        <end position="323"/>
    </location>
</feature>
<dbReference type="GO" id="GO:0016740">
    <property type="term" value="F:transferase activity"/>
    <property type="evidence" value="ECO:0007669"/>
    <property type="project" value="UniProtKB-KW"/>
</dbReference>
<organism evidence="3 4">
    <name type="scientific">Desulfitobacterium metallireducens DSM 15288</name>
    <dbReference type="NCBI Taxonomy" id="871968"/>
    <lineage>
        <taxon>Bacteria</taxon>
        <taxon>Bacillati</taxon>
        <taxon>Bacillota</taxon>
        <taxon>Clostridia</taxon>
        <taxon>Eubacteriales</taxon>
        <taxon>Desulfitobacteriaceae</taxon>
        <taxon>Desulfitobacterium</taxon>
    </lineage>
</organism>
<dbReference type="InterPro" id="IPR029044">
    <property type="entry name" value="Nucleotide-diphossugar_trans"/>
</dbReference>
<dbReference type="eggNOG" id="COG1215">
    <property type="taxonomic scope" value="Bacteria"/>
</dbReference>
<keyword evidence="4" id="KW-1185">Reference proteome</keyword>
<dbReference type="EMBL" id="CP007032">
    <property type="protein sequence ID" value="AHF07667.1"/>
    <property type="molecule type" value="Genomic_DNA"/>
</dbReference>
<dbReference type="CDD" id="cd02525">
    <property type="entry name" value="Succinoglycan_BP_ExoA"/>
    <property type="match status" value="1"/>
</dbReference>
<dbReference type="OrthoDB" id="9768769at2"/>
<dbReference type="PANTHER" id="PTHR22916">
    <property type="entry name" value="GLYCOSYLTRANSFERASE"/>
    <property type="match status" value="1"/>
</dbReference>
<dbReference type="SUPFAM" id="SSF53448">
    <property type="entry name" value="Nucleotide-diphospho-sugar transferases"/>
    <property type="match status" value="1"/>
</dbReference>
<dbReference type="STRING" id="871968.DESME_12085"/>